<evidence type="ECO:0000256" key="2">
    <source>
        <dbReference type="ARBA" id="ARBA00004371"/>
    </source>
</evidence>
<evidence type="ECO:0000256" key="6">
    <source>
        <dbReference type="ARBA" id="ARBA00022525"/>
    </source>
</evidence>
<keyword evidence="14" id="KW-0333">Golgi apparatus</keyword>
<comment type="subunit">
    <text evidence="19">Homodimer. The monomeric form is inactive while the homodimer is active.</text>
</comment>
<dbReference type="GO" id="GO:0004180">
    <property type="term" value="F:carboxypeptidase activity"/>
    <property type="evidence" value="ECO:0007669"/>
    <property type="project" value="UniProtKB-KW"/>
</dbReference>
<evidence type="ECO:0000256" key="14">
    <source>
        <dbReference type="ARBA" id="ARBA00023034"/>
    </source>
</evidence>
<dbReference type="Gene3D" id="3.50.30.30">
    <property type="match status" value="2"/>
</dbReference>
<protein>
    <recommendedName>
        <fullName evidence="5">Carboxypeptidase Q</fullName>
    </recommendedName>
    <alternativeName>
        <fullName evidence="20">Plasma glutamate carboxypeptidase</fullName>
    </alternativeName>
</protein>
<keyword evidence="12" id="KW-0256">Endoplasmic reticulum</keyword>
<dbReference type="InterPro" id="IPR007484">
    <property type="entry name" value="Peptidase_M28"/>
</dbReference>
<dbReference type="GO" id="GO:0005576">
    <property type="term" value="C:extracellular region"/>
    <property type="evidence" value="ECO:0007669"/>
    <property type="project" value="UniProtKB-SubCell"/>
</dbReference>
<evidence type="ECO:0000256" key="20">
    <source>
        <dbReference type="ARBA" id="ARBA00033328"/>
    </source>
</evidence>
<evidence type="ECO:0000313" key="23">
    <source>
        <dbReference type="Proteomes" id="UP000321820"/>
    </source>
</evidence>
<gene>
    <name evidence="22" type="ORF">FTW19_23305</name>
</gene>
<reference evidence="22 23" key="1">
    <citation type="submission" date="2019-08" db="EMBL/GenBank/DDBJ databases">
        <title>Complete genome sequence of Terriglobus albidus strain ORNL.</title>
        <authorList>
            <person name="Podar M."/>
        </authorList>
    </citation>
    <scope>NUCLEOTIDE SEQUENCE [LARGE SCALE GENOMIC DNA]</scope>
    <source>
        <strain evidence="22 23">ORNL</strain>
    </source>
</reference>
<accession>A0A5B9EII6</accession>
<dbReference type="GO" id="GO:0006508">
    <property type="term" value="P:proteolysis"/>
    <property type="evidence" value="ECO:0007669"/>
    <property type="project" value="UniProtKB-KW"/>
</dbReference>
<proteinExistence type="predicted"/>
<evidence type="ECO:0000256" key="19">
    <source>
        <dbReference type="ARBA" id="ARBA00025833"/>
    </source>
</evidence>
<evidence type="ECO:0000256" key="17">
    <source>
        <dbReference type="ARBA" id="ARBA00023180"/>
    </source>
</evidence>
<keyword evidence="9" id="KW-0479">Metal-binding</keyword>
<evidence type="ECO:0000256" key="18">
    <source>
        <dbReference type="ARBA" id="ARBA00023228"/>
    </source>
</evidence>
<evidence type="ECO:0000256" key="11">
    <source>
        <dbReference type="ARBA" id="ARBA00022801"/>
    </source>
</evidence>
<evidence type="ECO:0000256" key="16">
    <source>
        <dbReference type="ARBA" id="ARBA00023145"/>
    </source>
</evidence>
<comment type="subcellular location">
    <subcellularLocation>
        <location evidence="1">Endoplasmic reticulum</location>
    </subcellularLocation>
    <subcellularLocation>
        <location evidence="3">Golgi apparatus</location>
    </subcellularLocation>
    <subcellularLocation>
        <location evidence="2">Lysosome</location>
    </subcellularLocation>
    <subcellularLocation>
        <location evidence="4">Secreted</location>
    </subcellularLocation>
</comment>
<keyword evidence="17" id="KW-0325">Glycoprotein</keyword>
<evidence type="ECO:0000256" key="8">
    <source>
        <dbReference type="ARBA" id="ARBA00022670"/>
    </source>
</evidence>
<dbReference type="SUPFAM" id="SSF53187">
    <property type="entry name" value="Zn-dependent exopeptidases"/>
    <property type="match status" value="1"/>
</dbReference>
<sequence length="527" mass="57449">MKRSLIALGLLVAMPLAGQQSSEPIDLGVLNQIKWQAFNNSQVMEHLFYLSDVYGPRVNGSPNHRAAAEWIVKRLESYGLKNVHLEPWGPFGNSWQYRKFYGALVEPNYAPLIGFPLAWTPGTNGPVTGEAILAPIHSQADFAKYKGKLKGKVVLIADPKVVAMHTEAEAHRLTDEEIAARTRVPDPSRMGGFGGAPARGPAPVPVDRNAALKLRNDTSKFLSDEGALVAVNYGTNGDGGTVFATWGGSQDPNDPVPPPMVAITPEHYNRVVRLLQHGMTPKLTFDIETTTYKDNQMGFNVVGEIPGTSKSDEVVMLGGHLDSWQGGTGATDNGTGSSVAIEAIRILTSLHKPMARTVRIALWGGEEEGLLGSKFYVQQHFAPRNTMKLTPEYAKLDAYYNDDSGSGRFRGISANGNLLTKEIFEQWIAPLKDLEITTVIGATAPPTREPGGTDSTSFSWIGLNGYGFMQDPLEYGTRTHHSNMDLYDRVQQGDVMQGAAVEAWFVYNTATRAEMLPRNPTPEPATK</sequence>
<evidence type="ECO:0000256" key="7">
    <source>
        <dbReference type="ARBA" id="ARBA00022645"/>
    </source>
</evidence>
<dbReference type="PANTHER" id="PTHR12053:SF3">
    <property type="entry name" value="CARBOXYPEPTIDASE Q"/>
    <property type="match status" value="1"/>
</dbReference>
<feature type="domain" description="Peptidase M28" evidence="21">
    <location>
        <begin position="300"/>
        <end position="493"/>
    </location>
</feature>
<keyword evidence="6" id="KW-0964">Secreted</keyword>
<evidence type="ECO:0000256" key="4">
    <source>
        <dbReference type="ARBA" id="ARBA00004613"/>
    </source>
</evidence>
<evidence type="ECO:0000259" key="21">
    <source>
        <dbReference type="Pfam" id="PF04389"/>
    </source>
</evidence>
<keyword evidence="15" id="KW-0482">Metalloprotease</keyword>
<keyword evidence="16" id="KW-0865">Zymogen</keyword>
<dbReference type="EMBL" id="CP042806">
    <property type="protein sequence ID" value="QEE30660.1"/>
    <property type="molecule type" value="Genomic_DNA"/>
</dbReference>
<dbReference type="InterPro" id="IPR039866">
    <property type="entry name" value="CPQ"/>
</dbReference>
<evidence type="ECO:0000313" key="22">
    <source>
        <dbReference type="EMBL" id="QEE30660.1"/>
    </source>
</evidence>
<evidence type="ECO:0000256" key="10">
    <source>
        <dbReference type="ARBA" id="ARBA00022729"/>
    </source>
</evidence>
<keyword evidence="18" id="KW-0458">Lysosome</keyword>
<evidence type="ECO:0000256" key="13">
    <source>
        <dbReference type="ARBA" id="ARBA00022833"/>
    </source>
</evidence>
<dbReference type="KEGG" id="talb:FTW19_23305"/>
<dbReference type="GO" id="GO:0070573">
    <property type="term" value="F:metallodipeptidase activity"/>
    <property type="evidence" value="ECO:0007669"/>
    <property type="project" value="InterPro"/>
</dbReference>
<evidence type="ECO:0000256" key="12">
    <source>
        <dbReference type="ARBA" id="ARBA00022824"/>
    </source>
</evidence>
<evidence type="ECO:0000256" key="1">
    <source>
        <dbReference type="ARBA" id="ARBA00004240"/>
    </source>
</evidence>
<dbReference type="PANTHER" id="PTHR12053">
    <property type="entry name" value="PROTEASE FAMILY M28 PLASMA GLUTAMATE CARBOXYPEPTIDASE-RELATED"/>
    <property type="match status" value="1"/>
</dbReference>
<evidence type="ECO:0000256" key="9">
    <source>
        <dbReference type="ARBA" id="ARBA00022723"/>
    </source>
</evidence>
<keyword evidence="11" id="KW-0378">Hydrolase</keyword>
<evidence type="ECO:0000256" key="5">
    <source>
        <dbReference type="ARBA" id="ARBA00014116"/>
    </source>
</evidence>
<keyword evidence="10" id="KW-0732">Signal</keyword>
<dbReference type="AlphaFoldDB" id="A0A5B9EII6"/>
<dbReference type="OrthoDB" id="345880at2"/>
<keyword evidence="13" id="KW-0862">Zinc</keyword>
<keyword evidence="8" id="KW-0645">Protease</keyword>
<evidence type="ECO:0000256" key="15">
    <source>
        <dbReference type="ARBA" id="ARBA00023049"/>
    </source>
</evidence>
<dbReference type="RefSeq" id="WP_147649964.1">
    <property type="nucleotide sequence ID" value="NZ_CP042806.1"/>
</dbReference>
<keyword evidence="7" id="KW-0121">Carboxypeptidase</keyword>
<dbReference type="Proteomes" id="UP000321820">
    <property type="component" value="Chromosome"/>
</dbReference>
<dbReference type="GO" id="GO:0046872">
    <property type="term" value="F:metal ion binding"/>
    <property type="evidence" value="ECO:0007669"/>
    <property type="project" value="UniProtKB-KW"/>
</dbReference>
<dbReference type="GO" id="GO:0005764">
    <property type="term" value="C:lysosome"/>
    <property type="evidence" value="ECO:0007669"/>
    <property type="project" value="UniProtKB-SubCell"/>
</dbReference>
<dbReference type="Pfam" id="PF04389">
    <property type="entry name" value="Peptidase_M28"/>
    <property type="match status" value="1"/>
</dbReference>
<name>A0A5B9EII6_9BACT</name>
<dbReference type="Gene3D" id="3.40.630.10">
    <property type="entry name" value="Zn peptidases"/>
    <property type="match status" value="2"/>
</dbReference>
<keyword evidence="23" id="KW-1185">Reference proteome</keyword>
<evidence type="ECO:0000256" key="3">
    <source>
        <dbReference type="ARBA" id="ARBA00004555"/>
    </source>
</evidence>
<organism evidence="22 23">
    <name type="scientific">Terriglobus albidus</name>
    <dbReference type="NCBI Taxonomy" id="1592106"/>
    <lineage>
        <taxon>Bacteria</taxon>
        <taxon>Pseudomonadati</taxon>
        <taxon>Acidobacteriota</taxon>
        <taxon>Terriglobia</taxon>
        <taxon>Terriglobales</taxon>
        <taxon>Acidobacteriaceae</taxon>
        <taxon>Terriglobus</taxon>
    </lineage>
</organism>